<proteinExistence type="predicted"/>
<evidence type="ECO:0000256" key="4">
    <source>
        <dbReference type="PROSITE-ProRule" id="PRU00339"/>
    </source>
</evidence>
<keyword evidence="6" id="KW-1133">Transmembrane helix</keyword>
<gene>
    <name evidence="8" type="ORF">FLL46_11140</name>
</gene>
<evidence type="ECO:0000256" key="1">
    <source>
        <dbReference type="ARBA" id="ARBA00022737"/>
    </source>
</evidence>
<feature type="repeat" description="TPR" evidence="4">
    <location>
        <begin position="399"/>
        <end position="432"/>
    </location>
</feature>
<dbReference type="GO" id="GO:0003677">
    <property type="term" value="F:DNA binding"/>
    <property type="evidence" value="ECO:0007669"/>
    <property type="project" value="UniProtKB-UniRule"/>
</dbReference>
<dbReference type="PROSITE" id="PS51755">
    <property type="entry name" value="OMPR_PHOB"/>
    <property type="match status" value="1"/>
</dbReference>
<evidence type="ECO:0000256" key="3">
    <source>
        <dbReference type="ARBA" id="ARBA00023125"/>
    </source>
</evidence>
<feature type="DNA-binding region" description="OmpR/PhoB-type" evidence="5">
    <location>
        <begin position="4"/>
        <end position="122"/>
    </location>
</feature>
<dbReference type="OrthoDB" id="5900874at2"/>
<keyword evidence="2 4" id="KW-0802">TPR repeat</keyword>
<dbReference type="InterPro" id="IPR011990">
    <property type="entry name" value="TPR-like_helical_dom_sf"/>
</dbReference>
<dbReference type="Pfam" id="PF00486">
    <property type="entry name" value="Trans_reg_C"/>
    <property type="match status" value="1"/>
</dbReference>
<protein>
    <submittedName>
        <fullName evidence="8">Tetratricopeptide repeat protein</fullName>
    </submittedName>
</protein>
<reference evidence="8 9" key="1">
    <citation type="submission" date="2019-07" db="EMBL/GenBank/DDBJ databases">
        <title>Draft genome for Aliikangiella sp. M105.</title>
        <authorList>
            <person name="Wang G."/>
        </authorList>
    </citation>
    <scope>NUCLEOTIDE SEQUENCE [LARGE SCALE GENOMIC DNA]</scope>
    <source>
        <strain evidence="8 9">M105</strain>
    </source>
</reference>
<feature type="repeat" description="TPR" evidence="4">
    <location>
        <begin position="467"/>
        <end position="500"/>
    </location>
</feature>
<dbReference type="InterPro" id="IPR036388">
    <property type="entry name" value="WH-like_DNA-bd_sf"/>
</dbReference>
<dbReference type="Gene3D" id="1.25.40.10">
    <property type="entry name" value="Tetratricopeptide repeat domain"/>
    <property type="match status" value="2"/>
</dbReference>
<evidence type="ECO:0000313" key="9">
    <source>
        <dbReference type="Proteomes" id="UP000315439"/>
    </source>
</evidence>
<dbReference type="RefSeq" id="WP_142893586.1">
    <property type="nucleotide sequence ID" value="NZ_ML660163.1"/>
</dbReference>
<evidence type="ECO:0000256" key="6">
    <source>
        <dbReference type="SAM" id="Phobius"/>
    </source>
</evidence>
<dbReference type="PANTHER" id="PTHR44943">
    <property type="entry name" value="CELLULOSE SYNTHASE OPERON PROTEIN C"/>
    <property type="match status" value="1"/>
</dbReference>
<dbReference type="CDD" id="cd00383">
    <property type="entry name" value="trans_reg_C"/>
    <property type="match status" value="1"/>
</dbReference>
<keyword evidence="9" id="KW-1185">Reference proteome</keyword>
<dbReference type="SMART" id="SM00028">
    <property type="entry name" value="TPR"/>
    <property type="match status" value="4"/>
</dbReference>
<dbReference type="PANTHER" id="PTHR44943:SF8">
    <property type="entry name" value="TPR REPEAT-CONTAINING PROTEIN MJ0263"/>
    <property type="match status" value="1"/>
</dbReference>
<keyword evidence="6" id="KW-0472">Membrane</keyword>
<dbReference type="InterPro" id="IPR001867">
    <property type="entry name" value="OmpR/PhoB-type_DNA-bd"/>
</dbReference>
<dbReference type="InterPro" id="IPR016032">
    <property type="entry name" value="Sig_transdc_resp-reg_C-effctor"/>
</dbReference>
<keyword evidence="3 5" id="KW-0238">DNA-binding</keyword>
<comment type="caution">
    <text evidence="8">The sequence shown here is derived from an EMBL/GenBank/DDBJ whole genome shotgun (WGS) entry which is preliminary data.</text>
</comment>
<keyword evidence="1" id="KW-0677">Repeat</keyword>
<dbReference type="Pfam" id="PF13181">
    <property type="entry name" value="TPR_8"/>
    <property type="match status" value="1"/>
</dbReference>
<dbReference type="SUPFAM" id="SSF48452">
    <property type="entry name" value="TPR-like"/>
    <property type="match status" value="2"/>
</dbReference>
<keyword evidence="6" id="KW-0812">Transmembrane</keyword>
<evidence type="ECO:0000313" key="8">
    <source>
        <dbReference type="EMBL" id="TQV87925.1"/>
    </source>
</evidence>
<dbReference type="EMBL" id="VIKS01000006">
    <property type="protein sequence ID" value="TQV87925.1"/>
    <property type="molecule type" value="Genomic_DNA"/>
</dbReference>
<evidence type="ECO:0000256" key="2">
    <source>
        <dbReference type="ARBA" id="ARBA00022803"/>
    </source>
</evidence>
<dbReference type="PROSITE" id="PS50005">
    <property type="entry name" value="TPR"/>
    <property type="match status" value="3"/>
</dbReference>
<evidence type="ECO:0000256" key="5">
    <source>
        <dbReference type="PROSITE-ProRule" id="PRU01091"/>
    </source>
</evidence>
<dbReference type="Pfam" id="PF13432">
    <property type="entry name" value="TPR_16"/>
    <property type="match status" value="1"/>
</dbReference>
<feature type="repeat" description="TPR" evidence="4">
    <location>
        <begin position="433"/>
        <end position="466"/>
    </location>
</feature>
<dbReference type="GO" id="GO:0000160">
    <property type="term" value="P:phosphorelay signal transduction system"/>
    <property type="evidence" value="ECO:0007669"/>
    <property type="project" value="InterPro"/>
</dbReference>
<dbReference type="Gene3D" id="1.10.10.10">
    <property type="entry name" value="Winged helix-like DNA-binding domain superfamily/Winged helix DNA-binding domain"/>
    <property type="match status" value="1"/>
</dbReference>
<name>A0A545UER0_9GAMM</name>
<dbReference type="SMART" id="SM00862">
    <property type="entry name" value="Trans_reg_C"/>
    <property type="match status" value="1"/>
</dbReference>
<feature type="transmembrane region" description="Helical" evidence="6">
    <location>
        <begin position="152"/>
        <end position="171"/>
    </location>
</feature>
<evidence type="ECO:0000259" key="7">
    <source>
        <dbReference type="PROSITE" id="PS51755"/>
    </source>
</evidence>
<sequence>MSAQSTFKLGKWTVEPALNRISRNELADSGCGNDKSNADEIKADRQEVVLVPKVMTLLVCLAEKAGEPVSQELLFEKIWPGQVVSDSSLYQAVAQLRKALGDTGKQKQFIERVSGKGYRLIVPVELPSPTATTPDAQPKVTNENKAKVTGRYRWLGVLLPAILLVGLLFLYELGPDDATIEQQTPTADLKINKISSVAFVKLRFEQHSQSDRLSALNDVLLTQLMHIGGLKIINLQSENDVVESQTILRGRISQQAGKVRVFLQLENVNNKEVVWAKVFEGSERDLFGLQDLIVEDLLALFQKQQSVNTFSESAVEKRVFDQYLLARHLWEQRTVNSLEQAKSILEQLQLEEKLFPLASVALCETYHFLYIYSDLNLSQALRKCKPLLDSALSKQPDLGQAIAAKAFLLNSEGQREEAEKLFDRAVQLSPNYPFVYMWYGNLIRDMGQYDKALEMTKQAYELSPMSPIINRSLAYSFLNLRKVSQAEYYYQRALTLEPDYHNRPVEQLDFFPLTTSRAKAFLNWADENPLMLERQPNYRLTQAQVLLSLGKHDRVSQIVEEFEGKNLNPSFTLYVKATLKVALGEFDAAAKVFNQRRQLHHDNNKFDMPYAQSLFFSGQYEEAERLFLRAVPEFKLEKVEITKNNFYLGIFYVQLLRAKSSDKNWQGIASQIDSQLANLEYPQDLYVADWLVFRGQTEKVKDMLRGLMADGWLPDSNAEPFAYYSMRQLFIQSGLGGDEYERMLAENIRQTLEK</sequence>
<dbReference type="AlphaFoldDB" id="A0A545UER0"/>
<dbReference type="InterPro" id="IPR019734">
    <property type="entry name" value="TPR_rpt"/>
</dbReference>
<dbReference type="Proteomes" id="UP000315439">
    <property type="component" value="Unassembled WGS sequence"/>
</dbReference>
<dbReference type="GO" id="GO:0006355">
    <property type="term" value="P:regulation of DNA-templated transcription"/>
    <property type="evidence" value="ECO:0007669"/>
    <property type="project" value="InterPro"/>
</dbReference>
<dbReference type="InterPro" id="IPR051685">
    <property type="entry name" value="Ycf3/AcsC/BcsC/TPR_MFPF"/>
</dbReference>
<feature type="domain" description="OmpR/PhoB-type" evidence="7">
    <location>
        <begin position="4"/>
        <end position="122"/>
    </location>
</feature>
<accession>A0A545UER0</accession>
<dbReference type="SUPFAM" id="SSF46894">
    <property type="entry name" value="C-terminal effector domain of the bipartite response regulators"/>
    <property type="match status" value="1"/>
</dbReference>
<organism evidence="8 9">
    <name type="scientific">Aliikangiella coralliicola</name>
    <dbReference type="NCBI Taxonomy" id="2592383"/>
    <lineage>
        <taxon>Bacteria</taxon>
        <taxon>Pseudomonadati</taxon>
        <taxon>Pseudomonadota</taxon>
        <taxon>Gammaproteobacteria</taxon>
        <taxon>Oceanospirillales</taxon>
        <taxon>Pleioneaceae</taxon>
        <taxon>Aliikangiella</taxon>
    </lineage>
</organism>